<sequence>MKTVDNLSNFVVAATNITPTVTAPSELSPSDYVVCATRVNPIPASTTMTFRCESTDVFGRYLFVLRQETSSILQLCEVEVFAYKALVNVALNRPTAQSSIKKGRVENLANFVVAATNATPTDTSPSELSPSDYDVCANRVDPIPASTTMTFRCESTNVFGRYLFVLRQESGYFHLCEVEVFVYKLASGQLSLFRSVVENLSNFIVAATNVTPTVTSPSELSPSDYVVCANRVDPIPASTTMTFRCESTDVFGRYLFVLRQETGYFHLCEVEVFVYNEPVNLALGRPTFQINVNIGNGPSLAVDGNRSPSAETAGSCIATKPTTRCWWAVDLGIVVKVTEVHISQRDQNVESLANFVVAATNATPTVTAPSELSPSDYDKTEDTLCSYVMDSDDGRRQKILCAATLWTVMTVEDRRYCVQLRDGQ</sequence>
<dbReference type="PANTHER" id="PTHR45713">
    <property type="entry name" value="FTP DOMAIN-CONTAINING PROTEIN"/>
    <property type="match status" value="1"/>
</dbReference>
<protein>
    <recommendedName>
        <fullName evidence="3">Fucolectin tachylectin-4 pentraxin-1 domain-containing protein</fullName>
    </recommendedName>
</protein>
<name>A0AAD9NRR3_RIDPI</name>
<comment type="caution">
    <text evidence="1">The sequence shown here is derived from an EMBL/GenBank/DDBJ whole genome shotgun (WGS) entry which is preliminary data.</text>
</comment>
<reference evidence="1" key="1">
    <citation type="journal article" date="2023" name="Mol. Biol. Evol.">
        <title>Third-Generation Sequencing Reveals the Adaptive Role of the Epigenome in Three Deep-Sea Polychaetes.</title>
        <authorList>
            <person name="Perez M."/>
            <person name="Aroh O."/>
            <person name="Sun Y."/>
            <person name="Lan Y."/>
            <person name="Juniper S.K."/>
            <person name="Young C.R."/>
            <person name="Angers B."/>
            <person name="Qian P.Y."/>
        </authorList>
    </citation>
    <scope>NUCLEOTIDE SEQUENCE</scope>
    <source>
        <strain evidence="1">R07B-5</strain>
    </source>
</reference>
<dbReference type="AlphaFoldDB" id="A0AAD9NRR3"/>
<evidence type="ECO:0000313" key="2">
    <source>
        <dbReference type="Proteomes" id="UP001209878"/>
    </source>
</evidence>
<dbReference type="PANTHER" id="PTHR45713:SF6">
    <property type="entry name" value="F5_8 TYPE C DOMAIN-CONTAINING PROTEIN"/>
    <property type="match status" value="1"/>
</dbReference>
<proteinExistence type="predicted"/>
<keyword evidence="2" id="KW-1185">Reference proteome</keyword>
<dbReference type="EMBL" id="JAODUO010000549">
    <property type="protein sequence ID" value="KAK2178298.1"/>
    <property type="molecule type" value="Genomic_DNA"/>
</dbReference>
<dbReference type="Proteomes" id="UP001209878">
    <property type="component" value="Unassembled WGS sequence"/>
</dbReference>
<dbReference type="InterPro" id="IPR008979">
    <property type="entry name" value="Galactose-bd-like_sf"/>
</dbReference>
<organism evidence="1 2">
    <name type="scientific">Ridgeia piscesae</name>
    <name type="common">Tubeworm</name>
    <dbReference type="NCBI Taxonomy" id="27915"/>
    <lineage>
        <taxon>Eukaryota</taxon>
        <taxon>Metazoa</taxon>
        <taxon>Spiralia</taxon>
        <taxon>Lophotrochozoa</taxon>
        <taxon>Annelida</taxon>
        <taxon>Polychaeta</taxon>
        <taxon>Sedentaria</taxon>
        <taxon>Canalipalpata</taxon>
        <taxon>Sabellida</taxon>
        <taxon>Siboglinidae</taxon>
        <taxon>Ridgeia</taxon>
    </lineage>
</organism>
<gene>
    <name evidence="1" type="ORF">NP493_549g01009</name>
</gene>
<dbReference type="Gene3D" id="2.60.120.260">
    <property type="entry name" value="Galactose-binding domain-like"/>
    <property type="match status" value="4"/>
</dbReference>
<dbReference type="SUPFAM" id="SSF49785">
    <property type="entry name" value="Galactose-binding domain-like"/>
    <property type="match status" value="1"/>
</dbReference>
<accession>A0AAD9NRR3</accession>
<evidence type="ECO:0000313" key="1">
    <source>
        <dbReference type="EMBL" id="KAK2178298.1"/>
    </source>
</evidence>
<dbReference type="Pfam" id="PF22633">
    <property type="entry name" value="F5_F8_type_C_2"/>
    <property type="match status" value="1"/>
</dbReference>
<dbReference type="InterPro" id="IPR051941">
    <property type="entry name" value="BG_Antigen-Binding_Lectin"/>
</dbReference>
<evidence type="ECO:0008006" key="3">
    <source>
        <dbReference type="Google" id="ProtNLM"/>
    </source>
</evidence>